<comment type="caution">
    <text evidence="2">The sequence shown here is derived from an EMBL/GenBank/DDBJ whole genome shotgun (WGS) entry which is preliminary data.</text>
</comment>
<keyword evidence="1" id="KW-0472">Membrane</keyword>
<evidence type="ECO:0000256" key="1">
    <source>
        <dbReference type="SAM" id="Phobius"/>
    </source>
</evidence>
<accession>A0A448XFI2</accession>
<protein>
    <submittedName>
        <fullName evidence="2">Uncharacterized protein</fullName>
    </submittedName>
</protein>
<evidence type="ECO:0000313" key="2">
    <source>
        <dbReference type="EMBL" id="VEL35520.1"/>
    </source>
</evidence>
<organism evidence="2 3">
    <name type="scientific">Protopolystoma xenopodis</name>
    <dbReference type="NCBI Taxonomy" id="117903"/>
    <lineage>
        <taxon>Eukaryota</taxon>
        <taxon>Metazoa</taxon>
        <taxon>Spiralia</taxon>
        <taxon>Lophotrochozoa</taxon>
        <taxon>Platyhelminthes</taxon>
        <taxon>Monogenea</taxon>
        <taxon>Polyopisthocotylea</taxon>
        <taxon>Polystomatidea</taxon>
        <taxon>Polystomatidae</taxon>
        <taxon>Protopolystoma</taxon>
    </lineage>
</organism>
<dbReference type="EMBL" id="CAAALY010250027">
    <property type="protein sequence ID" value="VEL35520.1"/>
    <property type="molecule type" value="Genomic_DNA"/>
</dbReference>
<sequence>MIYEPWYQSRTCLWSLFLAYLMQTALLKLKLVYFRRSLVCRLMLLDCLAPMSPLCGVYVAISALSDLLLRSRAVVSLDNYNLQMRDGLSRRAAKTTIVMAGSEISDWNASRST</sequence>
<feature type="transmembrane region" description="Helical" evidence="1">
    <location>
        <begin position="12"/>
        <end position="31"/>
    </location>
</feature>
<evidence type="ECO:0000313" key="3">
    <source>
        <dbReference type="Proteomes" id="UP000784294"/>
    </source>
</evidence>
<keyword evidence="1" id="KW-0812">Transmembrane</keyword>
<proteinExistence type="predicted"/>
<reference evidence="2" key="1">
    <citation type="submission" date="2018-11" db="EMBL/GenBank/DDBJ databases">
        <authorList>
            <consortium name="Pathogen Informatics"/>
        </authorList>
    </citation>
    <scope>NUCLEOTIDE SEQUENCE</scope>
</reference>
<keyword evidence="3" id="KW-1185">Reference proteome</keyword>
<keyword evidence="1" id="KW-1133">Transmembrane helix</keyword>
<gene>
    <name evidence="2" type="ORF">PXEA_LOCUS28960</name>
</gene>
<name>A0A448XFI2_9PLAT</name>
<dbReference type="Proteomes" id="UP000784294">
    <property type="component" value="Unassembled WGS sequence"/>
</dbReference>
<dbReference type="AlphaFoldDB" id="A0A448XFI2"/>